<dbReference type="Proteomes" id="UP001310890">
    <property type="component" value="Unassembled WGS sequence"/>
</dbReference>
<sequence>MAQKERENTPSTAAANKHFPFDKLPAELRISIYEYYFQVGDKITLERHRGDCILPWRLRIIPDYQDIYPWQVTIGLAASLLQINRQTYDEATPVLYGQNTFCFSAVSVLRHLIKHNSACMPHITQVQISSHNASLSRTAAYFATNRAKPVKLIISFTGMRCMCVDQALTESAYGAAAPYIFCPRDNLTPLERTSNIGARYRGTGRDQWPCHRCVRLDAAAQTAKSQVVRTALKARVAQRIQDEAGG</sequence>
<name>A0AAN7T9P0_9PEZI</name>
<comment type="caution">
    <text evidence="1">The sequence shown here is derived from an EMBL/GenBank/DDBJ whole genome shotgun (WGS) entry which is preliminary data.</text>
</comment>
<dbReference type="PANTHER" id="PTHR42085">
    <property type="entry name" value="F-BOX DOMAIN-CONTAINING PROTEIN"/>
    <property type="match status" value="1"/>
</dbReference>
<proteinExistence type="predicted"/>
<evidence type="ECO:0000313" key="1">
    <source>
        <dbReference type="EMBL" id="KAK5107651.1"/>
    </source>
</evidence>
<dbReference type="EMBL" id="JAVRRL010000112">
    <property type="protein sequence ID" value="KAK5107651.1"/>
    <property type="molecule type" value="Genomic_DNA"/>
</dbReference>
<accession>A0AAN7T9P0</accession>
<gene>
    <name evidence="1" type="ORF">LTR62_000932</name>
</gene>
<dbReference type="PANTHER" id="PTHR42085:SF8">
    <property type="entry name" value="F-BOX DOMAIN-CONTAINING PROTEIN"/>
    <property type="match status" value="1"/>
</dbReference>
<reference evidence="1" key="1">
    <citation type="submission" date="2023-08" db="EMBL/GenBank/DDBJ databases">
        <title>Black Yeasts Isolated from many extreme environments.</title>
        <authorList>
            <person name="Coleine C."/>
            <person name="Stajich J.E."/>
            <person name="Selbmann L."/>
        </authorList>
    </citation>
    <scope>NUCLEOTIDE SEQUENCE</scope>
    <source>
        <strain evidence="1">CCFEE 5401</strain>
    </source>
</reference>
<evidence type="ECO:0000313" key="2">
    <source>
        <dbReference type="Proteomes" id="UP001310890"/>
    </source>
</evidence>
<dbReference type="InterPro" id="IPR038883">
    <property type="entry name" value="AN11006-like"/>
</dbReference>
<organism evidence="1 2">
    <name type="scientific">Meristemomyces frigidus</name>
    <dbReference type="NCBI Taxonomy" id="1508187"/>
    <lineage>
        <taxon>Eukaryota</taxon>
        <taxon>Fungi</taxon>
        <taxon>Dikarya</taxon>
        <taxon>Ascomycota</taxon>
        <taxon>Pezizomycotina</taxon>
        <taxon>Dothideomycetes</taxon>
        <taxon>Dothideomycetidae</taxon>
        <taxon>Mycosphaerellales</taxon>
        <taxon>Teratosphaeriaceae</taxon>
        <taxon>Meristemomyces</taxon>
    </lineage>
</organism>
<protein>
    <submittedName>
        <fullName evidence="1">Uncharacterized protein</fullName>
    </submittedName>
</protein>
<dbReference type="AlphaFoldDB" id="A0AAN7T9P0"/>